<evidence type="ECO:0000313" key="2">
    <source>
        <dbReference type="Proteomes" id="UP000366872"/>
    </source>
</evidence>
<dbReference type="EMBL" id="CAAHFG010000001">
    <property type="protein sequence ID" value="VGO11980.1"/>
    <property type="molecule type" value="Genomic_DNA"/>
</dbReference>
<evidence type="ECO:0000313" key="1">
    <source>
        <dbReference type="EMBL" id="VGO11980.1"/>
    </source>
</evidence>
<name>A0A6C2TWD3_PONDE</name>
<dbReference type="Proteomes" id="UP000366872">
    <property type="component" value="Unassembled WGS sequence"/>
</dbReference>
<dbReference type="Pfam" id="PF13711">
    <property type="entry name" value="DUF4160"/>
    <property type="match status" value="1"/>
</dbReference>
<gene>
    <name evidence="1" type="ORF">PDESU_00528</name>
</gene>
<sequence>MPTISIFYGILIKMFFYDTEKHHVPHIHAEYQDDMAVYSIENGDVLAGKLPPKKNKLVVAWIEIHKEDLMADWELAVNGQNPLPIRGLDQ</sequence>
<proteinExistence type="predicted"/>
<dbReference type="AlphaFoldDB" id="A0A6C2TWD3"/>
<accession>A0A6C2TWD3</accession>
<organism evidence="1 2">
    <name type="scientific">Pontiella desulfatans</name>
    <dbReference type="NCBI Taxonomy" id="2750659"/>
    <lineage>
        <taxon>Bacteria</taxon>
        <taxon>Pseudomonadati</taxon>
        <taxon>Kiritimatiellota</taxon>
        <taxon>Kiritimatiellia</taxon>
        <taxon>Kiritimatiellales</taxon>
        <taxon>Pontiellaceae</taxon>
        <taxon>Pontiella</taxon>
    </lineage>
</organism>
<protein>
    <recommendedName>
        <fullName evidence="3">DUF4160 domain-containing protein</fullName>
    </recommendedName>
</protein>
<dbReference type="InterPro" id="IPR025427">
    <property type="entry name" value="DUF4160"/>
</dbReference>
<evidence type="ECO:0008006" key="3">
    <source>
        <dbReference type="Google" id="ProtNLM"/>
    </source>
</evidence>
<reference evidence="1 2" key="1">
    <citation type="submission" date="2019-04" db="EMBL/GenBank/DDBJ databases">
        <authorList>
            <person name="Van Vliet M D."/>
        </authorList>
    </citation>
    <scope>NUCLEOTIDE SEQUENCE [LARGE SCALE GENOMIC DNA]</scope>
    <source>
        <strain evidence="1 2">F1</strain>
    </source>
</reference>
<keyword evidence="2" id="KW-1185">Reference proteome</keyword>
<dbReference type="RefSeq" id="WP_187357943.1">
    <property type="nucleotide sequence ID" value="NZ_CAAHFG010000001.1"/>
</dbReference>